<protein>
    <recommendedName>
        <fullName evidence="2">BTB domain-containing protein</fullName>
    </recommendedName>
</protein>
<dbReference type="Gene3D" id="2.60.120.820">
    <property type="entry name" value="PHR domain"/>
    <property type="match status" value="2"/>
</dbReference>
<feature type="region of interest" description="Disordered" evidence="1">
    <location>
        <begin position="534"/>
        <end position="594"/>
    </location>
</feature>
<evidence type="ECO:0000313" key="3">
    <source>
        <dbReference type="EMBL" id="KAK4473382.1"/>
    </source>
</evidence>
<feature type="compositionally biased region" description="Low complexity" evidence="1">
    <location>
        <begin position="9"/>
        <end position="27"/>
    </location>
</feature>
<reference evidence="3" key="1">
    <citation type="submission" date="2022-04" db="EMBL/GenBank/DDBJ databases">
        <authorList>
            <person name="Xu L."/>
            <person name="Lv Z."/>
        </authorList>
    </citation>
    <scope>NUCLEOTIDE SEQUENCE</scope>
    <source>
        <strain evidence="3">LV_2022a</strain>
    </source>
</reference>
<feature type="compositionally biased region" description="Low complexity" evidence="1">
    <location>
        <begin position="537"/>
        <end position="590"/>
    </location>
</feature>
<evidence type="ECO:0000313" key="4">
    <source>
        <dbReference type="Proteomes" id="UP001292079"/>
    </source>
</evidence>
<dbReference type="Gene3D" id="1.25.40.420">
    <property type="match status" value="1"/>
</dbReference>
<dbReference type="EMBL" id="JALJAT010000002">
    <property type="protein sequence ID" value="KAK4473382.1"/>
    <property type="molecule type" value="Genomic_DNA"/>
</dbReference>
<feature type="region of interest" description="Disordered" evidence="1">
    <location>
        <begin position="937"/>
        <end position="975"/>
    </location>
</feature>
<dbReference type="InterPro" id="IPR011705">
    <property type="entry name" value="BACK"/>
</dbReference>
<feature type="domain" description="BTB" evidence="2">
    <location>
        <begin position="703"/>
        <end position="765"/>
    </location>
</feature>
<sequence length="1321" mass="148977">MTINMSDELSQQQLQLQAQSVHQDQVQNSSTEREDESTPPLATPIINQEQHEAYSRERRHDRNVSFRHRRHQDLSPRFEDDRNIIYLNDLNTRHYRSQNLLSDPSAFWFQRSASARNIRLRSGVSHSHLHVDDRITNQIRRSFHDRSNGLSQDTLVERQNVLLVPMYGLLRPRRSRNRSHRLSADLENPQRRQIELDIPGCRNVNNSLSSPMNDDVGDRPIIFTNPTNRTPLQQSLSLNTAQTLSLRSPNEDNSDRVSQIVRSQPRINSVQTSRTTQGVQTRGLYQGQLRRQQNDITAHRYIEGGHVGHETLAMNSASNVNRLAGIHQDESGVVISSNNSNGNNGQTTDTLDTYDSPNISRDREIYVLRNNQSSSQPLQLSTIDNASMTTTSISDASSIEDLHVTEIVANSHNESVIHRPRLYEASNSDTEKISKRQEIKHSELRADANDWRANLIGSRQLWRQMLITERFADVWFIVGGDDILGSNGTLSLHSNDPGAPGGPTSQINCCSNKQMLNVSTRSSNYSNNINKSRIMYSTNNNNNNNNSNNSNTTTTNNNNDNTNPATTITITTRNNNSNNNNNNNNGNNNNPMQNGCIDVLQSRCSDSDQENTIDDATDLNSDSEQPSCHSDHSIENKSSTNVNKSHDYNSQMIQLKDSKSQFKVNSSNKTNNSNYTHQIDNCTSNHNGLYQETNDTEPLVWRFAAHRLILAAASPVFEAMFYGPMADCDNKSSENRREYHIPDIHPKAFQIMLSYIYSDELLVENDINLLFYVLYATKKYILPRLTQTCVEYLKDLITADNVCMMLDRSIFFDEVDLTRRCWHVIDVLAPDVLISQGLLTLNASCVHDLVSRNTLNCQESEVFAAVGRWAGAECIRLGIRDVVSNRVQVAANILPLIRFPTMTLSDFAENVAYSGYLSLEMVRDLFVYITTNKLTAQNKDMRSPTRRSNSVAVKKNDNSNEITENETTLTNPSVSASIRLPIQSSQLTSNSLPDSGPFPREPRTGPKLWRCCRFKRIRKDLLSLTASNNHRHTISFSVSESIFIAGVGIYGSTQAGDIRTVHVELKSGNGNTPLLSPVNPTPGGIQLSERNHFSHASRSTSDLTNLNASTRLFNNNNNNNNNHGRYLNVWDNTALSRLDEGDSPNIQINCTNRSTKKRSTKCLASKQISLRSDGTNRVYDIRFECPVKLTKNRRYYLCLSTSNGDHTASMSTSSTAINSSTSYIGFYGGTEILIHCPSEETLKKREIELKMNKLSTSSTNIKKKQLEINNKSAYLTNFNDNNYLLGTNETVIFNFHDSWDGLENGNVDRGLIPDLLFYTCF</sequence>
<dbReference type="InterPro" id="IPR000210">
    <property type="entry name" value="BTB/POZ_dom"/>
</dbReference>
<feature type="region of interest" description="Disordered" evidence="1">
    <location>
        <begin position="338"/>
        <end position="357"/>
    </location>
</feature>
<feature type="compositionally biased region" description="Polar residues" evidence="1">
    <location>
        <begin position="636"/>
        <end position="645"/>
    </location>
</feature>
<reference evidence="3" key="2">
    <citation type="journal article" date="2023" name="Infect Dis Poverty">
        <title>Chromosome-scale genome of the human blood fluke Schistosoma mekongi and its implications for public health.</title>
        <authorList>
            <person name="Zhou M."/>
            <person name="Xu L."/>
            <person name="Xu D."/>
            <person name="Chen W."/>
            <person name="Khan J."/>
            <person name="Hu Y."/>
            <person name="Huang H."/>
            <person name="Wei H."/>
            <person name="Zhang Y."/>
            <person name="Chusongsang P."/>
            <person name="Tanasarnprasert K."/>
            <person name="Hu X."/>
            <person name="Limpanont Y."/>
            <person name="Lv Z."/>
        </authorList>
    </citation>
    <scope>NUCLEOTIDE SEQUENCE</scope>
    <source>
        <strain evidence="3">LV_2022a</strain>
    </source>
</reference>
<feature type="compositionally biased region" description="Low complexity" evidence="1">
    <location>
        <begin position="959"/>
        <end position="971"/>
    </location>
</feature>
<dbReference type="PANTHER" id="PTHR45774">
    <property type="entry name" value="BTB/POZ DOMAIN-CONTAINING"/>
    <property type="match status" value="1"/>
</dbReference>
<dbReference type="Proteomes" id="UP001292079">
    <property type="component" value="Unassembled WGS sequence"/>
</dbReference>
<evidence type="ECO:0000256" key="1">
    <source>
        <dbReference type="SAM" id="MobiDB-lite"/>
    </source>
</evidence>
<dbReference type="SMART" id="SM00875">
    <property type="entry name" value="BACK"/>
    <property type="match status" value="1"/>
</dbReference>
<gene>
    <name evidence="3" type="ORF">MN116_004539</name>
</gene>
<evidence type="ECO:0000259" key="2">
    <source>
        <dbReference type="PROSITE" id="PS50097"/>
    </source>
</evidence>
<feature type="region of interest" description="Disordered" evidence="1">
    <location>
        <begin position="1"/>
        <end position="68"/>
    </location>
</feature>
<feature type="compositionally biased region" description="Basic and acidic residues" evidence="1">
    <location>
        <begin position="49"/>
        <end position="64"/>
    </location>
</feature>
<dbReference type="InterPro" id="IPR038648">
    <property type="entry name" value="PHR_sf"/>
</dbReference>
<dbReference type="SUPFAM" id="SSF54695">
    <property type="entry name" value="POZ domain"/>
    <property type="match status" value="1"/>
</dbReference>
<dbReference type="Pfam" id="PF07707">
    <property type="entry name" value="BACK"/>
    <property type="match status" value="1"/>
</dbReference>
<comment type="caution">
    <text evidence="3">The sequence shown here is derived from an EMBL/GenBank/DDBJ whole genome shotgun (WGS) entry which is preliminary data.</text>
</comment>
<accession>A0AAE2D6W1</accession>
<feature type="region of interest" description="Disordered" evidence="1">
    <location>
        <begin position="607"/>
        <end position="645"/>
    </location>
</feature>
<dbReference type="PANTHER" id="PTHR45774:SF4">
    <property type="entry name" value="AXUNDEAD, ISOFORM F"/>
    <property type="match status" value="1"/>
</dbReference>
<name>A0AAE2D6W1_SCHME</name>
<dbReference type="Gene3D" id="3.30.710.10">
    <property type="entry name" value="Potassium Channel Kv1.1, Chain A"/>
    <property type="match status" value="1"/>
</dbReference>
<feature type="compositionally biased region" description="Polar residues" evidence="1">
    <location>
        <begin position="346"/>
        <end position="357"/>
    </location>
</feature>
<dbReference type="GO" id="GO:0022008">
    <property type="term" value="P:neurogenesis"/>
    <property type="evidence" value="ECO:0007669"/>
    <property type="project" value="TreeGrafter"/>
</dbReference>
<keyword evidence="4" id="KW-1185">Reference proteome</keyword>
<feature type="compositionally biased region" description="Acidic residues" evidence="1">
    <location>
        <begin position="607"/>
        <end position="617"/>
    </location>
</feature>
<dbReference type="InterPro" id="IPR011333">
    <property type="entry name" value="SKP1/BTB/POZ_sf"/>
</dbReference>
<organism evidence="3 4">
    <name type="scientific">Schistosoma mekongi</name>
    <name type="common">Parasitic worm</name>
    <dbReference type="NCBI Taxonomy" id="38744"/>
    <lineage>
        <taxon>Eukaryota</taxon>
        <taxon>Metazoa</taxon>
        <taxon>Spiralia</taxon>
        <taxon>Lophotrochozoa</taxon>
        <taxon>Platyhelminthes</taxon>
        <taxon>Trematoda</taxon>
        <taxon>Digenea</taxon>
        <taxon>Strigeidida</taxon>
        <taxon>Schistosomatoidea</taxon>
        <taxon>Schistosomatidae</taxon>
        <taxon>Schistosoma</taxon>
    </lineage>
</organism>
<dbReference type="Pfam" id="PF00651">
    <property type="entry name" value="BTB"/>
    <property type="match status" value="1"/>
</dbReference>
<dbReference type="SMART" id="SM00225">
    <property type="entry name" value="BTB"/>
    <property type="match status" value="1"/>
</dbReference>
<proteinExistence type="predicted"/>
<dbReference type="GO" id="GO:0005829">
    <property type="term" value="C:cytosol"/>
    <property type="evidence" value="ECO:0007669"/>
    <property type="project" value="TreeGrafter"/>
</dbReference>
<feature type="compositionally biased region" description="Polar residues" evidence="1">
    <location>
        <begin position="618"/>
        <end position="628"/>
    </location>
</feature>
<dbReference type="PROSITE" id="PS50097">
    <property type="entry name" value="BTB"/>
    <property type="match status" value="1"/>
</dbReference>